<evidence type="ECO:0000313" key="4">
    <source>
        <dbReference type="Proteomes" id="UP000283210"/>
    </source>
</evidence>
<dbReference type="Proteomes" id="UP000283210">
    <property type="component" value="Chromosome 11"/>
</dbReference>
<dbReference type="EMBL" id="CM012447">
    <property type="protein sequence ID" value="RVE66351.1"/>
    <property type="molecule type" value="Genomic_DNA"/>
</dbReference>
<name>A0A3S2MTB1_ORYJA</name>
<protein>
    <recommendedName>
        <fullName evidence="2">LBH domain-containing protein</fullName>
    </recommendedName>
</protein>
<evidence type="ECO:0000259" key="2">
    <source>
        <dbReference type="Pfam" id="PF15317"/>
    </source>
</evidence>
<gene>
    <name evidence="3" type="ORF">OJAV_G00106370</name>
</gene>
<feature type="region of interest" description="Disordered" evidence="1">
    <location>
        <begin position="118"/>
        <end position="145"/>
    </location>
</feature>
<evidence type="ECO:0000256" key="1">
    <source>
        <dbReference type="SAM" id="MobiDB-lite"/>
    </source>
</evidence>
<dbReference type="PANTHER" id="PTHR14987">
    <property type="entry name" value="PROTEIN LBH-RELATED"/>
    <property type="match status" value="1"/>
</dbReference>
<feature type="region of interest" description="Disordered" evidence="1">
    <location>
        <begin position="200"/>
        <end position="332"/>
    </location>
</feature>
<dbReference type="OrthoDB" id="8058206at2759"/>
<feature type="domain" description="LBH" evidence="2">
    <location>
        <begin position="692"/>
        <end position="745"/>
    </location>
</feature>
<sequence length="775" mass="83772">MDQEILSVDVKSSKLKTDVEVMLPEFKAEGKLPHAQVKEHIDSSADADPKLKRPNWAFPKISFSRTVEKAEAQTESTEVCQSEAAVKEPREPFAAEESSAAGPDLTFKKSKFSLPKISLSKSSTKEPQVMTQPPRDVLGPVMGADVEGPQTALKASELEAADKRSTLKSEMLGIVQPKPEGSEINMNFSLSDTKEVEFSQEKVKDHSVAADTVEDKSKDARGSPLKFKMPALKLPKFGSASHHVTSDAERAEKVTRTDGTQLKEDESVPVKPASADAKDDSKAAGSDADTPKSGTPSHGSPSKFKLPSFRMPKLSLSRSKPEEEHGPVDVKLEDQLEAKVEDRVTLTSFGELFKTTDVEFGVSHKAGKSLETPETEKASIQSSEGKESEAKSKQETPQSPEKAGWFKLPKIGLSLQSEPPRVSEREQKGERTPPRETGEDETSPTSSLHSSDAFADVSSTITSEHVGASVSSHTKVTVKYFDPTVPTGPEERTGDIFTSTTKTELISDEPGLLEKVTIPSSGVTSSSEDTLRLDPGKIHAITSNIQATPEAQHAELLTAVQMQPAEEDPVKCDSAVSWAAEDPLSGRRTVFESRAVWETSGERSQTTETVVITKQVTSIFDATEPISGETASSIQRLKHTVHSEKMRFFDEGENEGGSPCESVEQPADRMTEVITSVEPGTEDFGGGGAGGEQDSIFPDVHERNPKLSKRLPSIVVEPTDAAEVESGELRWPPDESSSAEAQSERRSADKHAADEQKPDVGGDEEGLGVEMQDSN</sequence>
<feature type="region of interest" description="Disordered" evidence="1">
    <location>
        <begin position="678"/>
        <end position="775"/>
    </location>
</feature>
<reference evidence="3 4" key="1">
    <citation type="submission" date="2018-11" db="EMBL/GenBank/DDBJ databases">
        <authorList>
            <person name="Lopez-Roques C."/>
            <person name="Donnadieu C."/>
            <person name="Bouchez O."/>
            <person name="Klopp C."/>
            <person name="Cabau C."/>
            <person name="Zahm M."/>
        </authorList>
    </citation>
    <scope>NUCLEOTIDE SEQUENCE [LARGE SCALE GENOMIC DNA]</scope>
    <source>
        <strain evidence="3">RS831</strain>
        <tissue evidence="3">Whole body</tissue>
    </source>
</reference>
<feature type="region of interest" description="Disordered" evidence="1">
    <location>
        <begin position="74"/>
        <end position="106"/>
    </location>
</feature>
<dbReference type="Pfam" id="PF15317">
    <property type="entry name" value="Lbh"/>
    <property type="match status" value="1"/>
</dbReference>
<dbReference type="PANTHER" id="PTHR14987:SF3">
    <property type="entry name" value="LBH DOMAIN-CONTAINING PROTEIN 2"/>
    <property type="match status" value="1"/>
</dbReference>
<evidence type="ECO:0000313" key="3">
    <source>
        <dbReference type="EMBL" id="RVE66351.1"/>
    </source>
</evidence>
<feature type="compositionally biased region" description="Basic and acidic residues" evidence="1">
    <location>
        <begin position="244"/>
        <end position="268"/>
    </location>
</feature>
<feature type="compositionally biased region" description="Basic and acidic residues" evidence="1">
    <location>
        <begin position="200"/>
        <end position="221"/>
    </location>
</feature>
<accession>A0A3S2MTB1</accession>
<feature type="compositionally biased region" description="Basic and acidic residues" evidence="1">
    <location>
        <begin position="319"/>
        <end position="332"/>
    </location>
</feature>
<feature type="compositionally biased region" description="Basic and acidic residues" evidence="1">
    <location>
        <begin position="421"/>
        <end position="437"/>
    </location>
</feature>
<feature type="region of interest" description="Disordered" evidence="1">
    <location>
        <begin position="360"/>
        <end position="456"/>
    </location>
</feature>
<keyword evidence="4" id="KW-1185">Reference proteome</keyword>
<proteinExistence type="predicted"/>
<dbReference type="AlphaFoldDB" id="A0A3S2MTB1"/>
<dbReference type="InterPro" id="IPR042945">
    <property type="entry name" value="LBH_dom_prot"/>
</dbReference>
<organism evidence="3 4">
    <name type="scientific">Oryzias javanicus</name>
    <name type="common">Javanese ricefish</name>
    <name type="synonym">Aplocheilus javanicus</name>
    <dbReference type="NCBI Taxonomy" id="123683"/>
    <lineage>
        <taxon>Eukaryota</taxon>
        <taxon>Metazoa</taxon>
        <taxon>Chordata</taxon>
        <taxon>Craniata</taxon>
        <taxon>Vertebrata</taxon>
        <taxon>Euteleostomi</taxon>
        <taxon>Actinopterygii</taxon>
        <taxon>Neopterygii</taxon>
        <taxon>Teleostei</taxon>
        <taxon>Neoteleostei</taxon>
        <taxon>Acanthomorphata</taxon>
        <taxon>Ovalentaria</taxon>
        <taxon>Atherinomorphae</taxon>
        <taxon>Beloniformes</taxon>
        <taxon>Adrianichthyidae</taxon>
        <taxon>Oryziinae</taxon>
        <taxon>Oryzias</taxon>
    </lineage>
</organism>
<feature type="compositionally biased region" description="Polar residues" evidence="1">
    <location>
        <begin position="119"/>
        <end position="131"/>
    </location>
</feature>
<feature type="compositionally biased region" description="Basic and acidic residues" evidence="1">
    <location>
        <begin position="742"/>
        <end position="760"/>
    </location>
</feature>
<reference evidence="3 4" key="2">
    <citation type="submission" date="2019-01" db="EMBL/GenBank/DDBJ databases">
        <title>A chromosome length genome reference of the Java medaka (oryzias javanicus).</title>
        <authorList>
            <person name="Herpin A."/>
            <person name="Takehana Y."/>
            <person name="Naruse K."/>
            <person name="Ansai S."/>
            <person name="Kawaguchi M."/>
        </authorList>
    </citation>
    <scope>NUCLEOTIDE SEQUENCE [LARGE SCALE GENOMIC DNA]</scope>
    <source>
        <strain evidence="3">RS831</strain>
        <tissue evidence="3">Whole body</tissue>
    </source>
</reference>
<feature type="compositionally biased region" description="Basic and acidic residues" evidence="1">
    <location>
        <begin position="384"/>
        <end position="394"/>
    </location>
</feature>
<dbReference type="InterPro" id="IPR038990">
    <property type="entry name" value="LBH_dom"/>
</dbReference>